<dbReference type="InterPro" id="IPR050882">
    <property type="entry name" value="Prepilin_peptidase/N-MTase"/>
</dbReference>
<feature type="transmembrane region" description="Helical" evidence="19">
    <location>
        <begin position="281"/>
        <end position="299"/>
    </location>
</feature>
<evidence type="ECO:0000313" key="23">
    <source>
        <dbReference type="Proteomes" id="UP000288212"/>
    </source>
</evidence>
<accession>A0A432VSY3</accession>
<name>A0A432VSY3_9GAMM</name>
<comment type="catalytic activity">
    <reaction evidence="14 18">
        <text>Typically cleaves a -Gly-|-Phe- bond to release an N-terminal, basic peptide of 5-8 residues from type IV prepilin, and then N-methylates the new N-terminal amino group, the methyl donor being S-adenosyl-L-methionine.</text>
        <dbReference type="EC" id="3.4.23.43"/>
    </reaction>
</comment>
<feature type="transmembrane region" description="Helical" evidence="19">
    <location>
        <begin position="12"/>
        <end position="34"/>
    </location>
</feature>
<keyword evidence="13 18" id="KW-0511">Multifunctional enzyme</keyword>
<dbReference type="GO" id="GO:0004190">
    <property type="term" value="F:aspartic-type endopeptidase activity"/>
    <property type="evidence" value="ECO:0007669"/>
    <property type="project" value="UniProtKB-EC"/>
</dbReference>
<dbReference type="PRINTS" id="PR00864">
    <property type="entry name" value="PREPILNPTASE"/>
</dbReference>
<dbReference type="Proteomes" id="UP000288212">
    <property type="component" value="Unassembled WGS sequence"/>
</dbReference>
<feature type="transmembrane region" description="Helical" evidence="19">
    <location>
        <begin position="184"/>
        <end position="201"/>
    </location>
</feature>
<keyword evidence="23" id="KW-1185">Reference proteome</keyword>
<comment type="caution">
    <text evidence="22">The sequence shown here is derived from an EMBL/GenBank/DDBJ whole genome shotgun (WGS) entry which is preliminary data.</text>
</comment>
<evidence type="ECO:0000256" key="18">
    <source>
        <dbReference type="RuleBase" id="RU003794"/>
    </source>
</evidence>
<keyword evidence="11 19" id="KW-1133">Transmembrane helix</keyword>
<evidence type="ECO:0000256" key="1">
    <source>
        <dbReference type="ARBA" id="ARBA00004429"/>
    </source>
</evidence>
<keyword evidence="5 18" id="KW-0489">Methyltransferase</keyword>
<feature type="transmembrane region" description="Helical" evidence="19">
    <location>
        <begin position="240"/>
        <end position="269"/>
    </location>
</feature>
<evidence type="ECO:0000256" key="11">
    <source>
        <dbReference type="ARBA" id="ARBA00022989"/>
    </source>
</evidence>
<dbReference type="PANTHER" id="PTHR30487:SF0">
    <property type="entry name" value="PREPILIN LEADER PEPTIDASE_N-METHYLTRANSFERASE-RELATED"/>
    <property type="match status" value="1"/>
</dbReference>
<evidence type="ECO:0000256" key="8">
    <source>
        <dbReference type="ARBA" id="ARBA00022691"/>
    </source>
</evidence>
<protein>
    <recommendedName>
        <fullName evidence="16 18">Prepilin leader peptidase/N-methyltransferase</fullName>
        <ecNumber evidence="18">2.1.1.-</ecNumber>
        <ecNumber evidence="15 18">3.4.23.43</ecNumber>
    </recommendedName>
</protein>
<evidence type="ECO:0000256" key="14">
    <source>
        <dbReference type="ARBA" id="ARBA00050401"/>
    </source>
</evidence>
<dbReference type="EC" id="2.1.1.-" evidence="18"/>
<dbReference type="PANTHER" id="PTHR30487">
    <property type="entry name" value="TYPE 4 PREPILIN-LIKE PROTEINS LEADER PEPTIDE-PROCESSING ENZYME"/>
    <property type="match status" value="1"/>
</dbReference>
<feature type="domain" description="Prepilin peptidase A24 N-terminal" evidence="21">
    <location>
        <begin position="18"/>
        <end position="150"/>
    </location>
</feature>
<dbReference type="GO" id="GO:0006465">
    <property type="term" value="P:signal peptide processing"/>
    <property type="evidence" value="ECO:0007669"/>
    <property type="project" value="TreeGrafter"/>
</dbReference>
<dbReference type="AlphaFoldDB" id="A0A432VSY3"/>
<evidence type="ECO:0000256" key="7">
    <source>
        <dbReference type="ARBA" id="ARBA00022679"/>
    </source>
</evidence>
<evidence type="ECO:0000256" key="16">
    <source>
        <dbReference type="ARBA" id="ARBA00071870"/>
    </source>
</evidence>
<dbReference type="Gene3D" id="1.20.120.1220">
    <property type="match status" value="1"/>
</dbReference>
<organism evidence="22 23">
    <name type="scientific">Aliidiomarina haloalkalitolerans</name>
    <dbReference type="NCBI Taxonomy" id="859059"/>
    <lineage>
        <taxon>Bacteria</taxon>
        <taxon>Pseudomonadati</taxon>
        <taxon>Pseudomonadota</taxon>
        <taxon>Gammaproteobacteria</taxon>
        <taxon>Alteromonadales</taxon>
        <taxon>Idiomarinaceae</taxon>
        <taxon>Aliidiomarina</taxon>
    </lineage>
</organism>
<evidence type="ECO:0000256" key="6">
    <source>
        <dbReference type="ARBA" id="ARBA00022670"/>
    </source>
</evidence>
<evidence type="ECO:0000256" key="12">
    <source>
        <dbReference type="ARBA" id="ARBA00023136"/>
    </source>
</evidence>
<keyword evidence="8" id="KW-0949">S-adenosyl-L-methionine</keyword>
<dbReference type="InterPro" id="IPR014032">
    <property type="entry name" value="Peptidase_A24A_bac"/>
</dbReference>
<keyword evidence="7 18" id="KW-0808">Transferase</keyword>
<keyword evidence="9 18" id="KW-0812">Transmembrane</keyword>
<dbReference type="EMBL" id="PIPI01000005">
    <property type="protein sequence ID" value="RUO19497.1"/>
    <property type="molecule type" value="Genomic_DNA"/>
</dbReference>
<feature type="domain" description="Prepilin type IV endopeptidase peptidase" evidence="20">
    <location>
        <begin position="161"/>
        <end position="269"/>
    </location>
</feature>
<sequence>MTEILQVWPWFGWVFALLIGLCFGSFANVVIARLPVMMQAQWRRDCAELTGAELTGAELAGSESTGAETKSAKANKDASAKSEPQTFNLAQPASQCPTCQTPIRWYDNVPLLSYALLRGRCRSCNTSISIRYPLVELFTAALTAVTIYTFGFNALGWSYALFIYVLLILTLIDRDHMLLPDQLTLPLLWFGLIGSIFWLPVSPQDAIIGATAGYLFLWSVFWLFKIFTGKEGMGYGDFKLLAALGAWLGWQHLPLIILLSSVVGAVYGIGQILQRNSSSSQPMPFGPFLAIAGGISLYFSEPIYRWYWSIALG</sequence>
<dbReference type="Pfam" id="PF01478">
    <property type="entry name" value="Peptidase_A24"/>
    <property type="match status" value="1"/>
</dbReference>
<dbReference type="Pfam" id="PF06750">
    <property type="entry name" value="A24_N_bact"/>
    <property type="match status" value="1"/>
</dbReference>
<keyword evidence="6 18" id="KW-0645">Protease</keyword>
<evidence type="ECO:0000256" key="10">
    <source>
        <dbReference type="ARBA" id="ARBA00022801"/>
    </source>
</evidence>
<feature type="transmembrane region" description="Helical" evidence="19">
    <location>
        <begin position="207"/>
        <end position="228"/>
    </location>
</feature>
<dbReference type="InterPro" id="IPR000045">
    <property type="entry name" value="Prepilin_IV_endopep_pep"/>
</dbReference>
<evidence type="ECO:0000256" key="9">
    <source>
        <dbReference type="ARBA" id="ARBA00022692"/>
    </source>
</evidence>
<dbReference type="GO" id="GO:0005886">
    <property type="term" value="C:plasma membrane"/>
    <property type="evidence" value="ECO:0007669"/>
    <property type="project" value="UniProtKB-SubCell"/>
</dbReference>
<evidence type="ECO:0000256" key="2">
    <source>
        <dbReference type="ARBA" id="ARBA00005801"/>
    </source>
</evidence>
<evidence type="ECO:0000256" key="17">
    <source>
        <dbReference type="RuleBase" id="RU003793"/>
    </source>
</evidence>
<reference evidence="22 23" key="1">
    <citation type="journal article" date="2011" name="Front. Microbiol.">
        <title>Genomic signatures of strain selection and enhancement in Bacillus atrophaeus var. globigii, a historical biowarfare simulant.</title>
        <authorList>
            <person name="Gibbons H.S."/>
            <person name="Broomall S.M."/>
            <person name="McNew L.A."/>
            <person name="Daligault H."/>
            <person name="Chapman C."/>
            <person name="Bruce D."/>
            <person name="Karavis M."/>
            <person name="Krepps M."/>
            <person name="McGregor P.A."/>
            <person name="Hong C."/>
            <person name="Park K.H."/>
            <person name="Akmal A."/>
            <person name="Feldman A."/>
            <person name="Lin J.S."/>
            <person name="Chang W.E."/>
            <person name="Higgs B.W."/>
            <person name="Demirev P."/>
            <person name="Lindquist J."/>
            <person name="Liem A."/>
            <person name="Fochler E."/>
            <person name="Read T.D."/>
            <person name="Tapia R."/>
            <person name="Johnson S."/>
            <person name="Bishop-Lilly K.A."/>
            <person name="Detter C."/>
            <person name="Han C."/>
            <person name="Sozhamannan S."/>
            <person name="Rosenzweig C.N."/>
            <person name="Skowronski E.W."/>
        </authorList>
    </citation>
    <scope>NUCLEOTIDE SEQUENCE [LARGE SCALE GENOMIC DNA]</scope>
    <source>
        <strain evidence="22 23">AK5</strain>
    </source>
</reference>
<evidence type="ECO:0000259" key="20">
    <source>
        <dbReference type="Pfam" id="PF01478"/>
    </source>
</evidence>
<dbReference type="GO" id="GO:0008168">
    <property type="term" value="F:methyltransferase activity"/>
    <property type="evidence" value="ECO:0007669"/>
    <property type="project" value="UniProtKB-KW"/>
</dbReference>
<evidence type="ECO:0000256" key="15">
    <source>
        <dbReference type="ARBA" id="ARBA00067082"/>
    </source>
</evidence>
<gene>
    <name evidence="22" type="ORF">CWE06_08180</name>
</gene>
<evidence type="ECO:0000256" key="3">
    <source>
        <dbReference type="ARBA" id="ARBA00022475"/>
    </source>
</evidence>
<keyword evidence="3" id="KW-1003">Cell membrane</keyword>
<comment type="subcellular location">
    <subcellularLocation>
        <location evidence="1">Cell inner membrane</location>
        <topology evidence="1">Multi-pass membrane protein</topology>
    </subcellularLocation>
    <subcellularLocation>
        <location evidence="18">Cell membrane</location>
        <topology evidence="18">Multi-pass membrane protein</topology>
    </subcellularLocation>
</comment>
<dbReference type="GO" id="GO:0032259">
    <property type="term" value="P:methylation"/>
    <property type="evidence" value="ECO:0007669"/>
    <property type="project" value="UniProtKB-KW"/>
</dbReference>
<dbReference type="OrthoDB" id="9789291at2"/>
<dbReference type="InterPro" id="IPR010627">
    <property type="entry name" value="Prepilin_pept_A24_N"/>
</dbReference>
<dbReference type="RefSeq" id="WP_126792987.1">
    <property type="nucleotide sequence ID" value="NZ_PIPI01000005.1"/>
</dbReference>
<evidence type="ECO:0000259" key="21">
    <source>
        <dbReference type="Pfam" id="PF06750"/>
    </source>
</evidence>
<evidence type="ECO:0000256" key="19">
    <source>
        <dbReference type="SAM" id="Phobius"/>
    </source>
</evidence>
<evidence type="ECO:0000313" key="22">
    <source>
        <dbReference type="EMBL" id="RUO19497.1"/>
    </source>
</evidence>
<evidence type="ECO:0000256" key="5">
    <source>
        <dbReference type="ARBA" id="ARBA00022603"/>
    </source>
</evidence>
<keyword evidence="10 18" id="KW-0378">Hydrolase</keyword>
<feature type="transmembrane region" description="Helical" evidence="19">
    <location>
        <begin position="156"/>
        <end position="172"/>
    </location>
</feature>
<keyword evidence="4" id="KW-0997">Cell inner membrane</keyword>
<proteinExistence type="inferred from homology"/>
<comment type="function">
    <text evidence="18">Plays an essential role in type IV pili and type II pseudopili formation by proteolytically removing the leader sequence from substrate proteins and subsequently monomethylating the alpha-amino group of the newly exposed N-terminal phenylalanine.</text>
</comment>
<dbReference type="EC" id="3.4.23.43" evidence="15 18"/>
<keyword evidence="12 19" id="KW-0472">Membrane</keyword>
<evidence type="ECO:0000256" key="4">
    <source>
        <dbReference type="ARBA" id="ARBA00022519"/>
    </source>
</evidence>
<evidence type="ECO:0000256" key="13">
    <source>
        <dbReference type="ARBA" id="ARBA00023268"/>
    </source>
</evidence>
<comment type="similarity">
    <text evidence="2 17">Belongs to the peptidase A24 family.</text>
</comment>
<dbReference type="FunFam" id="1.20.120.1220:FF:000001">
    <property type="entry name" value="Type 4 prepilin-like proteins leader peptide-processing enzyme"/>
    <property type="match status" value="1"/>
</dbReference>